<dbReference type="InterPro" id="IPR012337">
    <property type="entry name" value="RNaseH-like_sf"/>
</dbReference>
<dbReference type="SUPFAM" id="SSF53098">
    <property type="entry name" value="Ribonuclease H-like"/>
    <property type="match status" value="1"/>
</dbReference>
<dbReference type="PROSITE" id="PS50994">
    <property type="entry name" value="INTEGRASE"/>
    <property type="match status" value="1"/>
</dbReference>
<dbReference type="InterPro" id="IPR036397">
    <property type="entry name" value="RNaseH_sf"/>
</dbReference>
<protein>
    <submittedName>
        <fullName evidence="2">Integrase core domain-containing protein</fullName>
    </submittedName>
</protein>
<dbReference type="PANTHER" id="PTHR47515:SF2">
    <property type="entry name" value="INTEGRASE CORE DOMAIN PROTEIN"/>
    <property type="match status" value="1"/>
</dbReference>
<evidence type="ECO:0000313" key="2">
    <source>
        <dbReference type="EMBL" id="MDC8010983.1"/>
    </source>
</evidence>
<organism evidence="2 3">
    <name type="scientific">Tahibacter soli</name>
    <dbReference type="NCBI Taxonomy" id="2983605"/>
    <lineage>
        <taxon>Bacteria</taxon>
        <taxon>Pseudomonadati</taxon>
        <taxon>Pseudomonadota</taxon>
        <taxon>Gammaproteobacteria</taxon>
        <taxon>Lysobacterales</taxon>
        <taxon>Rhodanobacteraceae</taxon>
        <taxon>Tahibacter</taxon>
    </lineage>
</organism>
<evidence type="ECO:0000259" key="1">
    <source>
        <dbReference type="PROSITE" id="PS50994"/>
    </source>
</evidence>
<dbReference type="GO" id="GO:0003676">
    <property type="term" value="F:nucleic acid binding"/>
    <property type="evidence" value="ECO:0007669"/>
    <property type="project" value="InterPro"/>
</dbReference>
<sequence length="93" mass="10831">MQKWASTNGVAWQFIEPGCPAQNAYVERFNGTFRVEVLDANRFQTLRDAREQIAHWIPIYNEQRSHKAIGNLPPMVFKQRWQERQSLLSIGSA</sequence>
<comment type="caution">
    <text evidence="2">The sequence shown here is derived from an EMBL/GenBank/DDBJ whole genome shotgun (WGS) entry which is preliminary data.</text>
</comment>
<dbReference type="AlphaFoldDB" id="A0A9X3YHP8"/>
<gene>
    <name evidence="2" type="ORF">OD750_000315</name>
</gene>
<dbReference type="EMBL" id="JAOVZO020000001">
    <property type="protein sequence ID" value="MDC8010983.1"/>
    <property type="molecule type" value="Genomic_DNA"/>
</dbReference>
<feature type="domain" description="Integrase catalytic" evidence="1">
    <location>
        <begin position="1"/>
        <end position="81"/>
    </location>
</feature>
<dbReference type="Gene3D" id="3.30.420.10">
    <property type="entry name" value="Ribonuclease H-like superfamily/Ribonuclease H"/>
    <property type="match status" value="1"/>
</dbReference>
<accession>A0A9X3YHP8</accession>
<dbReference type="PANTHER" id="PTHR47515">
    <property type="entry name" value="LOW CALCIUM RESPONSE LOCUS PROTEIN T"/>
    <property type="match status" value="1"/>
</dbReference>
<name>A0A9X3YHP8_9GAMM</name>
<dbReference type="Proteomes" id="UP001139971">
    <property type="component" value="Unassembled WGS sequence"/>
</dbReference>
<evidence type="ECO:0000313" key="3">
    <source>
        <dbReference type="Proteomes" id="UP001139971"/>
    </source>
</evidence>
<dbReference type="Pfam" id="PF13683">
    <property type="entry name" value="rve_3"/>
    <property type="match status" value="1"/>
</dbReference>
<proteinExistence type="predicted"/>
<reference evidence="2" key="1">
    <citation type="submission" date="2023-02" db="EMBL/GenBank/DDBJ databases">
        <title>Tahibacter soli sp. nov. isolated from soil.</title>
        <authorList>
            <person name="Baek J.H."/>
            <person name="Lee J.K."/>
            <person name="Choi D.G."/>
            <person name="Jeon C.O."/>
        </authorList>
    </citation>
    <scope>NUCLEOTIDE SEQUENCE</scope>
    <source>
        <strain evidence="2">BL</strain>
    </source>
</reference>
<dbReference type="GO" id="GO:0015074">
    <property type="term" value="P:DNA integration"/>
    <property type="evidence" value="ECO:0007669"/>
    <property type="project" value="InterPro"/>
</dbReference>
<dbReference type="InterPro" id="IPR001584">
    <property type="entry name" value="Integrase_cat-core"/>
</dbReference>
<dbReference type="RefSeq" id="WP_263544403.1">
    <property type="nucleotide sequence ID" value="NZ_JAOVZO020000001.1"/>
</dbReference>
<keyword evidence="3" id="KW-1185">Reference proteome</keyword>